<comment type="caution">
    <text evidence="1">The sequence shown here is derived from an EMBL/GenBank/DDBJ whole genome shotgun (WGS) entry which is preliminary data.</text>
</comment>
<evidence type="ECO:0000313" key="2">
    <source>
        <dbReference type="Proteomes" id="UP000257109"/>
    </source>
</evidence>
<accession>A0A371HYU3</accession>
<name>A0A371HYU3_MUCPR</name>
<dbReference type="EMBL" id="QJKJ01001371">
    <property type="protein sequence ID" value="RDY07941.1"/>
    <property type="molecule type" value="Genomic_DNA"/>
</dbReference>
<dbReference type="Proteomes" id="UP000257109">
    <property type="component" value="Unassembled WGS sequence"/>
</dbReference>
<evidence type="ECO:0000313" key="1">
    <source>
        <dbReference type="EMBL" id="RDY07941.1"/>
    </source>
</evidence>
<reference evidence="1" key="1">
    <citation type="submission" date="2018-05" db="EMBL/GenBank/DDBJ databases">
        <title>Draft genome of Mucuna pruriens seed.</title>
        <authorList>
            <person name="Nnadi N.E."/>
            <person name="Vos R."/>
            <person name="Hasami M.H."/>
            <person name="Devisetty U.K."/>
            <person name="Aguiy J.C."/>
        </authorList>
    </citation>
    <scope>NUCLEOTIDE SEQUENCE [LARGE SCALE GENOMIC DNA]</scope>
    <source>
        <strain evidence="1">JCA_2017</strain>
    </source>
</reference>
<gene>
    <name evidence="1" type="ORF">CR513_07881</name>
</gene>
<organism evidence="1 2">
    <name type="scientific">Mucuna pruriens</name>
    <name type="common">Velvet bean</name>
    <name type="synonym">Dolichos pruriens</name>
    <dbReference type="NCBI Taxonomy" id="157652"/>
    <lineage>
        <taxon>Eukaryota</taxon>
        <taxon>Viridiplantae</taxon>
        <taxon>Streptophyta</taxon>
        <taxon>Embryophyta</taxon>
        <taxon>Tracheophyta</taxon>
        <taxon>Spermatophyta</taxon>
        <taxon>Magnoliopsida</taxon>
        <taxon>eudicotyledons</taxon>
        <taxon>Gunneridae</taxon>
        <taxon>Pentapetalae</taxon>
        <taxon>rosids</taxon>
        <taxon>fabids</taxon>
        <taxon>Fabales</taxon>
        <taxon>Fabaceae</taxon>
        <taxon>Papilionoideae</taxon>
        <taxon>50 kb inversion clade</taxon>
        <taxon>NPAAA clade</taxon>
        <taxon>indigoferoid/millettioid clade</taxon>
        <taxon>Phaseoleae</taxon>
        <taxon>Mucuna</taxon>
    </lineage>
</organism>
<dbReference type="AlphaFoldDB" id="A0A371HYU3"/>
<protein>
    <submittedName>
        <fullName evidence="1">Uncharacterized protein</fullName>
    </submittedName>
</protein>
<dbReference type="OrthoDB" id="999762at2759"/>
<sequence>MGRYEAHILGEVLPSLPDGCYPKRNLWNPAAYRENIARILGAVQSLVCNLSTSSDQVDVYDRSMIDTASRGTLMDKTRAVARQLIPNMASNTQQLGIKGAIINKAVNEVGIVDNLRMENQLIELTSLVCGIFTSVEHFTDMCPTLQETESDNAELVGAIGGNQYDR</sequence>
<proteinExistence type="predicted"/>
<feature type="non-terminal residue" evidence="1">
    <location>
        <position position="1"/>
    </location>
</feature>
<keyword evidence="2" id="KW-1185">Reference proteome</keyword>